<comment type="caution">
    <text evidence="1">The sequence shown here is derived from an EMBL/GenBank/DDBJ whole genome shotgun (WGS) entry which is preliminary data.</text>
</comment>
<proteinExistence type="predicted"/>
<evidence type="ECO:0000313" key="2">
    <source>
        <dbReference type="Proteomes" id="UP000267438"/>
    </source>
</evidence>
<name>A0A3R9LEP7_STRMT</name>
<dbReference type="EMBL" id="RJOH01000007">
    <property type="protein sequence ID" value="RSJ12900.1"/>
    <property type="molecule type" value="Genomic_DNA"/>
</dbReference>
<protein>
    <submittedName>
        <fullName evidence="1">Uncharacterized protein</fullName>
    </submittedName>
</protein>
<organism evidence="1 2">
    <name type="scientific">Streptococcus mitis</name>
    <dbReference type="NCBI Taxonomy" id="28037"/>
    <lineage>
        <taxon>Bacteria</taxon>
        <taxon>Bacillati</taxon>
        <taxon>Bacillota</taxon>
        <taxon>Bacilli</taxon>
        <taxon>Lactobacillales</taxon>
        <taxon>Streptococcaceae</taxon>
        <taxon>Streptococcus</taxon>
        <taxon>Streptococcus mitis group</taxon>
    </lineage>
</organism>
<evidence type="ECO:0000313" key="1">
    <source>
        <dbReference type="EMBL" id="RSJ12900.1"/>
    </source>
</evidence>
<dbReference type="Proteomes" id="UP000267438">
    <property type="component" value="Unassembled WGS sequence"/>
</dbReference>
<reference evidence="1 2" key="1">
    <citation type="submission" date="2018-11" db="EMBL/GenBank/DDBJ databases">
        <title>Species Designations Belie Phenotypic and Genotypic Heterogeneity in Oral Streptococci.</title>
        <authorList>
            <person name="Velsko I."/>
        </authorList>
    </citation>
    <scope>NUCLEOTIDE SEQUENCE [LARGE SCALE GENOMIC DNA]</scope>
    <source>
        <strain evidence="1 2">BCC06</strain>
    </source>
</reference>
<accession>A0A3R9LEP7</accession>
<sequence length="34" mass="3726">MNEIEGGTRTLNALYDTLISGNHLPNSETSISNY</sequence>
<dbReference type="AlphaFoldDB" id="A0A3R9LEP7"/>
<gene>
    <name evidence="1" type="ORF">D8836_05530</name>
</gene>